<gene>
    <name evidence="1" type="ORF">PISMIDRAFT_9517</name>
</gene>
<protein>
    <submittedName>
        <fullName evidence="1">Uncharacterized protein</fullName>
    </submittedName>
</protein>
<dbReference type="OrthoDB" id="2669721at2759"/>
<evidence type="ECO:0000313" key="1">
    <source>
        <dbReference type="EMBL" id="KIK25481.1"/>
    </source>
</evidence>
<reference evidence="2" key="2">
    <citation type="submission" date="2015-01" db="EMBL/GenBank/DDBJ databases">
        <title>Evolutionary Origins and Diversification of the Mycorrhizal Mutualists.</title>
        <authorList>
            <consortium name="DOE Joint Genome Institute"/>
            <consortium name="Mycorrhizal Genomics Consortium"/>
            <person name="Kohler A."/>
            <person name="Kuo A."/>
            <person name="Nagy L.G."/>
            <person name="Floudas D."/>
            <person name="Copeland A."/>
            <person name="Barry K.W."/>
            <person name="Cichocki N."/>
            <person name="Veneault-Fourrey C."/>
            <person name="LaButti K."/>
            <person name="Lindquist E.A."/>
            <person name="Lipzen A."/>
            <person name="Lundell T."/>
            <person name="Morin E."/>
            <person name="Murat C."/>
            <person name="Riley R."/>
            <person name="Ohm R."/>
            <person name="Sun H."/>
            <person name="Tunlid A."/>
            <person name="Henrissat B."/>
            <person name="Grigoriev I.V."/>
            <person name="Hibbett D.S."/>
            <person name="Martin F."/>
        </authorList>
    </citation>
    <scope>NUCLEOTIDE SEQUENCE [LARGE SCALE GENOMIC DNA]</scope>
    <source>
        <strain evidence="2">441</strain>
    </source>
</reference>
<name>A0A0C9Z831_9AGAM</name>
<organism evidence="1 2">
    <name type="scientific">Pisolithus microcarpus 441</name>
    <dbReference type="NCBI Taxonomy" id="765257"/>
    <lineage>
        <taxon>Eukaryota</taxon>
        <taxon>Fungi</taxon>
        <taxon>Dikarya</taxon>
        <taxon>Basidiomycota</taxon>
        <taxon>Agaricomycotina</taxon>
        <taxon>Agaricomycetes</taxon>
        <taxon>Agaricomycetidae</taxon>
        <taxon>Boletales</taxon>
        <taxon>Sclerodermatineae</taxon>
        <taxon>Pisolithaceae</taxon>
        <taxon>Pisolithus</taxon>
    </lineage>
</organism>
<dbReference type="EMBL" id="KN833707">
    <property type="protein sequence ID" value="KIK25481.1"/>
    <property type="molecule type" value="Genomic_DNA"/>
</dbReference>
<dbReference type="Proteomes" id="UP000054018">
    <property type="component" value="Unassembled WGS sequence"/>
</dbReference>
<accession>A0A0C9Z831</accession>
<sequence>MPELDSSNTGLPYGSVDLGDGYALLCKRSKHSVTLRGGEAIAVSQFLGPRHVVPRIKKWAWLRLPNGQIACSAWRESLRPAEQIRMSWNIKFLCDGETRCGEVRYFTRLATAAADDNWEFVDVAIIRTYSAPDEDLLRLSNHVVLASHLLDAISVVKVKQIVGVIAMIPRQMVLPGGVEGEFYCMMERPGYDISSWGVPYGVYTDVEDDDNGEDVE</sequence>
<evidence type="ECO:0000313" key="2">
    <source>
        <dbReference type="Proteomes" id="UP000054018"/>
    </source>
</evidence>
<dbReference type="STRING" id="765257.A0A0C9Z831"/>
<keyword evidence="2" id="KW-1185">Reference proteome</keyword>
<dbReference type="HOGENOM" id="CLU_047287_2_0_1"/>
<proteinExistence type="predicted"/>
<dbReference type="AlphaFoldDB" id="A0A0C9Z831"/>
<reference evidence="1 2" key="1">
    <citation type="submission" date="2014-04" db="EMBL/GenBank/DDBJ databases">
        <authorList>
            <consortium name="DOE Joint Genome Institute"/>
            <person name="Kuo A."/>
            <person name="Kohler A."/>
            <person name="Costa M.D."/>
            <person name="Nagy L.G."/>
            <person name="Floudas D."/>
            <person name="Copeland A."/>
            <person name="Barry K.W."/>
            <person name="Cichocki N."/>
            <person name="Veneault-Fourrey C."/>
            <person name="LaButti K."/>
            <person name="Lindquist E.A."/>
            <person name="Lipzen A."/>
            <person name="Lundell T."/>
            <person name="Morin E."/>
            <person name="Murat C."/>
            <person name="Sun H."/>
            <person name="Tunlid A."/>
            <person name="Henrissat B."/>
            <person name="Grigoriev I.V."/>
            <person name="Hibbett D.S."/>
            <person name="Martin F."/>
            <person name="Nordberg H.P."/>
            <person name="Cantor M.N."/>
            <person name="Hua S.X."/>
        </authorList>
    </citation>
    <scope>NUCLEOTIDE SEQUENCE [LARGE SCALE GENOMIC DNA]</scope>
    <source>
        <strain evidence="1 2">441</strain>
    </source>
</reference>